<keyword evidence="4" id="KW-1185">Reference proteome</keyword>
<dbReference type="Pfam" id="PF00866">
    <property type="entry name" value="Ring_hydroxyl_B"/>
    <property type="match status" value="1"/>
</dbReference>
<dbReference type="GO" id="GO:0051213">
    <property type="term" value="F:dioxygenase activity"/>
    <property type="evidence" value="ECO:0007669"/>
    <property type="project" value="UniProtKB-KW"/>
</dbReference>
<gene>
    <name evidence="3" type="ORF">EZ242_11830</name>
</gene>
<dbReference type="Gene3D" id="3.10.450.50">
    <property type="match status" value="1"/>
</dbReference>
<dbReference type="InterPro" id="IPR000391">
    <property type="entry name" value="Rng_hydr_dOase-bsu"/>
</dbReference>
<comment type="caution">
    <text evidence="3">The sequence shown here is derived from an EMBL/GenBank/DDBJ whole genome shotgun (WGS) entry which is preliminary data.</text>
</comment>
<dbReference type="InterPro" id="IPR032710">
    <property type="entry name" value="NTF2-like_dom_sf"/>
</dbReference>
<dbReference type="CDD" id="cd00667">
    <property type="entry name" value="ring_hydroxylating_dioxygenases_beta"/>
    <property type="match status" value="1"/>
</dbReference>
<dbReference type="Proteomes" id="UP000297564">
    <property type="component" value="Unassembled WGS sequence"/>
</dbReference>
<evidence type="ECO:0000313" key="4">
    <source>
        <dbReference type="Proteomes" id="UP000297564"/>
    </source>
</evidence>
<evidence type="ECO:0000256" key="2">
    <source>
        <dbReference type="ARBA" id="ARBA00023002"/>
    </source>
</evidence>
<evidence type="ECO:0000256" key="1">
    <source>
        <dbReference type="ARBA" id="ARBA00009570"/>
    </source>
</evidence>
<comment type="similarity">
    <text evidence="1">Belongs to the bacterial ring-hydroxylating dioxygenase beta subunit family.</text>
</comment>
<dbReference type="EMBL" id="SMLL01000004">
    <property type="protein sequence ID" value="TFY99817.1"/>
    <property type="molecule type" value="Genomic_DNA"/>
</dbReference>
<sequence length="153" mass="17269">MLDALIQFNADYAAALDEDRLEDWPGFFTEDAFYRVTTAQNHARGLEAGLIYADSRQMLQDRVLSLRKANVFEAQGYRHLLSLPRIRERQEEGARVETGFAVLRIVRGGATDIFASGRYLDEVVPAPGGELRLRRRDVVCDSSRIDTLLAIPL</sequence>
<dbReference type="AlphaFoldDB" id="A0A4Z0BNI7"/>
<dbReference type="SUPFAM" id="SSF54427">
    <property type="entry name" value="NTF2-like"/>
    <property type="match status" value="1"/>
</dbReference>
<organism evidence="3 4">
    <name type="scientific">Ramlibacter rhizophilus</name>
    <dbReference type="NCBI Taxonomy" id="1781167"/>
    <lineage>
        <taxon>Bacteria</taxon>
        <taxon>Pseudomonadati</taxon>
        <taxon>Pseudomonadota</taxon>
        <taxon>Betaproteobacteria</taxon>
        <taxon>Burkholderiales</taxon>
        <taxon>Comamonadaceae</taxon>
        <taxon>Ramlibacter</taxon>
    </lineage>
</organism>
<proteinExistence type="inferred from homology"/>
<reference evidence="3 4" key="1">
    <citation type="submission" date="2019-03" db="EMBL/GenBank/DDBJ databases">
        <title>Ramlibacter rhizophilus CCTCC AB2015357, whole genome shotgun sequence.</title>
        <authorList>
            <person name="Zhang X."/>
            <person name="Feng G."/>
            <person name="Zhu H."/>
        </authorList>
    </citation>
    <scope>NUCLEOTIDE SEQUENCE [LARGE SCALE GENOMIC DNA]</scope>
    <source>
        <strain evidence="3 4">CCTCC AB2015357</strain>
    </source>
</reference>
<keyword evidence="3" id="KW-0223">Dioxygenase</keyword>
<accession>A0A4Z0BNI7</accession>
<dbReference type="RefSeq" id="WP_135285360.1">
    <property type="nucleotide sequence ID" value="NZ_SMLL01000004.1"/>
</dbReference>
<protein>
    <submittedName>
        <fullName evidence="3">Terephthalate 1,2-dioxygenase</fullName>
    </submittedName>
</protein>
<name>A0A4Z0BNI7_9BURK</name>
<dbReference type="OrthoDB" id="2674149at2"/>
<evidence type="ECO:0000313" key="3">
    <source>
        <dbReference type="EMBL" id="TFY99817.1"/>
    </source>
</evidence>
<keyword evidence="2" id="KW-0560">Oxidoreductase</keyword>